<gene>
    <name evidence="13" type="primary">APRR1_0</name>
    <name evidence="13" type="ORF">CFP56_014519</name>
</gene>
<dbReference type="PANTHER" id="PTHR43874:SF1">
    <property type="entry name" value="TWO-COMPONENT RESPONSE REGULATOR-LIKE APRR1"/>
    <property type="match status" value="1"/>
</dbReference>
<keyword evidence="6" id="KW-0804">Transcription</keyword>
<evidence type="ECO:0000256" key="9">
    <source>
        <dbReference type="PROSITE-ProRule" id="PRU00357"/>
    </source>
</evidence>
<dbReference type="GO" id="GO:0000160">
    <property type="term" value="P:phosphorelay signal transduction system"/>
    <property type="evidence" value="ECO:0007669"/>
    <property type="project" value="UniProtKB-KW"/>
</dbReference>
<dbReference type="PANTHER" id="PTHR43874">
    <property type="entry name" value="TWO-COMPONENT RESPONSE REGULATOR"/>
    <property type="match status" value="1"/>
</dbReference>
<dbReference type="Pfam" id="PF06203">
    <property type="entry name" value="CCT"/>
    <property type="match status" value="1"/>
</dbReference>
<protein>
    <submittedName>
        <fullName evidence="13">Two-component response regulator-like aprr1</fullName>
    </submittedName>
</protein>
<evidence type="ECO:0000259" key="12">
    <source>
        <dbReference type="PROSITE" id="PS51017"/>
    </source>
</evidence>
<dbReference type="PROSITE" id="PS50110">
    <property type="entry name" value="RESPONSE_REGULATORY"/>
    <property type="match status" value="2"/>
</dbReference>
<feature type="region of interest" description="Disordered" evidence="10">
    <location>
        <begin position="1"/>
        <end position="31"/>
    </location>
</feature>
<feature type="domain" description="Response regulatory" evidence="11">
    <location>
        <begin position="40"/>
        <end position="158"/>
    </location>
</feature>
<dbReference type="Pfam" id="PF00072">
    <property type="entry name" value="Response_reg"/>
    <property type="match status" value="2"/>
</dbReference>
<evidence type="ECO:0000259" key="11">
    <source>
        <dbReference type="PROSITE" id="PS50110"/>
    </source>
</evidence>
<comment type="caution">
    <text evidence="8">Lacks conserved residue(s) required for the propagation of feature annotation.</text>
</comment>
<keyword evidence="14" id="KW-1185">Reference proteome</keyword>
<evidence type="ECO:0000256" key="10">
    <source>
        <dbReference type="SAM" id="MobiDB-lite"/>
    </source>
</evidence>
<dbReference type="SUPFAM" id="SSF52172">
    <property type="entry name" value="CheY-like"/>
    <property type="match status" value="2"/>
</dbReference>
<evidence type="ECO:0000313" key="14">
    <source>
        <dbReference type="Proteomes" id="UP000237347"/>
    </source>
</evidence>
<keyword evidence="7 9" id="KW-0539">Nucleus</keyword>
<keyword evidence="3" id="KW-0902">Two-component regulatory system</keyword>
<evidence type="ECO:0000256" key="8">
    <source>
        <dbReference type="PROSITE-ProRule" id="PRU00169"/>
    </source>
</evidence>
<feature type="region of interest" description="Disordered" evidence="10">
    <location>
        <begin position="346"/>
        <end position="389"/>
    </location>
</feature>
<organism evidence="13 14">
    <name type="scientific">Quercus suber</name>
    <name type="common">Cork oak</name>
    <dbReference type="NCBI Taxonomy" id="58331"/>
    <lineage>
        <taxon>Eukaryota</taxon>
        <taxon>Viridiplantae</taxon>
        <taxon>Streptophyta</taxon>
        <taxon>Embryophyta</taxon>
        <taxon>Tracheophyta</taxon>
        <taxon>Spermatophyta</taxon>
        <taxon>Magnoliopsida</taxon>
        <taxon>eudicotyledons</taxon>
        <taxon>Gunneridae</taxon>
        <taxon>Pentapetalae</taxon>
        <taxon>rosids</taxon>
        <taxon>fabids</taxon>
        <taxon>Fagales</taxon>
        <taxon>Fagaceae</taxon>
        <taxon>Quercus</taxon>
    </lineage>
</organism>
<name>A0AAW0M2F6_QUESU</name>
<feature type="domain" description="Response regulatory" evidence="11">
    <location>
        <begin position="175"/>
        <end position="319"/>
    </location>
</feature>
<feature type="region of interest" description="Disordered" evidence="10">
    <location>
        <begin position="652"/>
        <end position="677"/>
    </location>
</feature>
<feature type="region of interest" description="Disordered" evidence="10">
    <location>
        <begin position="187"/>
        <end position="209"/>
    </location>
</feature>
<evidence type="ECO:0000256" key="6">
    <source>
        <dbReference type="ARBA" id="ARBA00023163"/>
    </source>
</evidence>
<evidence type="ECO:0000256" key="4">
    <source>
        <dbReference type="ARBA" id="ARBA00023015"/>
    </source>
</evidence>
<sequence>MESVEVSLDREAGGGGGGGGGGGNSSKGGGDAFIDRSKVRILVCDNDAKSLEEVSTLLLKCSYQVTSVRSARQVIDALNAEGANIDIILAELDLPLAKGMKLLKYINRDNDLRRIPVIMMSAQDEVSVVVKCLRLGAADYLVKPLRTNELLNLWTHVWRRRRMLGLSEKNILNYDFDLVASDPSDANTNSTMFSDDTDDRSRRSTNPEMGLSVHQEDELLISCFAVTSVRSARQVIDALNAEGANIDIILAELDLPLAKGMKLLKYINRDNDLRRIPVIMMSAQDEVSVVVKCLRLGAADYLVKPLRTNELLNLWTHVWRRRRMLGLSEKNILNYDFDLVASDPSDANTNSTMFSDDTDDRSRRSTNPEMGLSVHQEDESAAAAAVEPPYIELDEYRPDVPKISDRRTGAANVEENVAQVRTGENHQAFVQQVVNDTQINDSGEAWESYSQGDEFPSSNSMPNSFSIERSCTPASTELSQQRDLKDERFSQVLSHPRNEHQLDASGLPAQAAFPYCMSGVVNQVMMPSAAQLYQKNLHDLQNHSPKAMMSQYHHLPQCPPHVNGMAPFPYYPVNICLQPGQMPASHSWPFGSPSSSEVNLNKVDRREAALIKFRQKRKERCFDKKIRYVNRKRLAERRPRVRGQFVRKVNGVNVDLNGHPTSVDSDEDDEEDEEKHA</sequence>
<dbReference type="GO" id="GO:0048511">
    <property type="term" value="P:rhythmic process"/>
    <property type="evidence" value="ECO:0007669"/>
    <property type="project" value="UniProtKB-KW"/>
</dbReference>
<evidence type="ECO:0000256" key="7">
    <source>
        <dbReference type="ARBA" id="ARBA00023242"/>
    </source>
</evidence>
<evidence type="ECO:0000313" key="13">
    <source>
        <dbReference type="EMBL" id="KAK7858045.1"/>
    </source>
</evidence>
<keyword evidence="4" id="KW-0805">Transcription regulation</keyword>
<evidence type="ECO:0000256" key="2">
    <source>
        <dbReference type="ARBA" id="ARBA00010330"/>
    </source>
</evidence>
<feature type="compositionally biased region" description="Acidic residues" evidence="10">
    <location>
        <begin position="664"/>
        <end position="677"/>
    </location>
</feature>
<comment type="subcellular location">
    <subcellularLocation>
        <location evidence="1 9">Nucleus</location>
    </subcellularLocation>
</comment>
<evidence type="ECO:0000256" key="3">
    <source>
        <dbReference type="ARBA" id="ARBA00023012"/>
    </source>
</evidence>
<feature type="domain" description="CCT" evidence="12">
    <location>
        <begin position="606"/>
        <end position="648"/>
    </location>
</feature>
<dbReference type="PROSITE" id="PS51017">
    <property type="entry name" value="CCT"/>
    <property type="match status" value="1"/>
</dbReference>
<keyword evidence="5" id="KW-0090">Biological rhythms</keyword>
<comment type="caution">
    <text evidence="13">The sequence shown here is derived from an EMBL/GenBank/DDBJ whole genome shotgun (WGS) entry which is preliminary data.</text>
</comment>
<dbReference type="SMART" id="SM00448">
    <property type="entry name" value="REC"/>
    <property type="match status" value="2"/>
</dbReference>
<reference evidence="13 14" key="1">
    <citation type="journal article" date="2018" name="Sci. Data">
        <title>The draft genome sequence of cork oak.</title>
        <authorList>
            <person name="Ramos A.M."/>
            <person name="Usie A."/>
            <person name="Barbosa P."/>
            <person name="Barros P.M."/>
            <person name="Capote T."/>
            <person name="Chaves I."/>
            <person name="Simoes F."/>
            <person name="Abreu I."/>
            <person name="Carrasquinho I."/>
            <person name="Faro C."/>
            <person name="Guimaraes J.B."/>
            <person name="Mendonca D."/>
            <person name="Nobrega F."/>
            <person name="Rodrigues L."/>
            <person name="Saibo N.J.M."/>
            <person name="Varela M.C."/>
            <person name="Egas C."/>
            <person name="Matos J."/>
            <person name="Miguel C.M."/>
            <person name="Oliveira M.M."/>
            <person name="Ricardo C.P."/>
            <person name="Goncalves S."/>
        </authorList>
    </citation>
    <scope>NUCLEOTIDE SEQUENCE [LARGE SCALE GENOMIC DNA]</scope>
    <source>
        <strain evidence="14">cv. HL8</strain>
    </source>
</reference>
<dbReference type="GO" id="GO:0009736">
    <property type="term" value="P:cytokinin-activated signaling pathway"/>
    <property type="evidence" value="ECO:0007669"/>
    <property type="project" value="InterPro"/>
</dbReference>
<evidence type="ECO:0000256" key="1">
    <source>
        <dbReference type="ARBA" id="ARBA00004123"/>
    </source>
</evidence>
<comment type="similarity">
    <text evidence="2">Belongs to the ARR-like family.</text>
</comment>
<dbReference type="InterPro" id="IPR045279">
    <property type="entry name" value="ARR-like"/>
</dbReference>
<dbReference type="GO" id="GO:0005634">
    <property type="term" value="C:nucleus"/>
    <property type="evidence" value="ECO:0007669"/>
    <property type="project" value="UniProtKB-SubCell"/>
</dbReference>
<dbReference type="InterPro" id="IPR011006">
    <property type="entry name" value="CheY-like_superfamily"/>
</dbReference>
<dbReference type="Proteomes" id="UP000237347">
    <property type="component" value="Unassembled WGS sequence"/>
</dbReference>
<evidence type="ECO:0000256" key="5">
    <source>
        <dbReference type="ARBA" id="ARBA00023108"/>
    </source>
</evidence>
<dbReference type="EMBL" id="PKMF04000022">
    <property type="protein sequence ID" value="KAK7858045.1"/>
    <property type="molecule type" value="Genomic_DNA"/>
</dbReference>
<dbReference type="InterPro" id="IPR001789">
    <property type="entry name" value="Sig_transdc_resp-reg_receiver"/>
</dbReference>
<dbReference type="InterPro" id="IPR010402">
    <property type="entry name" value="CCT_domain"/>
</dbReference>
<dbReference type="Gene3D" id="3.40.50.2300">
    <property type="match status" value="2"/>
</dbReference>
<dbReference type="AlphaFoldDB" id="A0AAW0M2F6"/>
<accession>A0AAW0M2F6</accession>
<proteinExistence type="inferred from homology"/>
<feature type="compositionally biased region" description="Gly residues" evidence="10">
    <location>
        <begin position="13"/>
        <end position="31"/>
    </location>
</feature>